<organism evidence="5 6">
    <name type="scientific">Halalkalibacter alkaliphilus</name>
    <dbReference type="NCBI Taxonomy" id="2917993"/>
    <lineage>
        <taxon>Bacteria</taxon>
        <taxon>Bacillati</taxon>
        <taxon>Bacillota</taxon>
        <taxon>Bacilli</taxon>
        <taxon>Bacillales</taxon>
        <taxon>Bacillaceae</taxon>
        <taxon>Halalkalibacter</taxon>
    </lineage>
</organism>
<comment type="caution">
    <text evidence="5">The sequence shown here is derived from an EMBL/GenBank/DDBJ whole genome shotgun (WGS) entry which is preliminary data.</text>
</comment>
<dbReference type="AlphaFoldDB" id="A0A9X2IA70"/>
<comment type="catalytic activity">
    <reaction evidence="3">
        <text>thiosulfate + hydrogen cyanide = thiocyanate + sulfite + 2 H(+)</text>
        <dbReference type="Rhea" id="RHEA:16881"/>
        <dbReference type="ChEBI" id="CHEBI:15378"/>
        <dbReference type="ChEBI" id="CHEBI:17359"/>
        <dbReference type="ChEBI" id="CHEBI:18022"/>
        <dbReference type="ChEBI" id="CHEBI:18407"/>
        <dbReference type="ChEBI" id="CHEBI:33542"/>
        <dbReference type="EC" id="2.8.1.1"/>
    </reaction>
</comment>
<feature type="domain" description="Rhodanese" evidence="4">
    <location>
        <begin position="185"/>
        <end position="298"/>
    </location>
</feature>
<evidence type="ECO:0000313" key="5">
    <source>
        <dbReference type="EMBL" id="MCL7749889.1"/>
    </source>
</evidence>
<dbReference type="Proteomes" id="UP001139150">
    <property type="component" value="Unassembled WGS sequence"/>
</dbReference>
<evidence type="ECO:0000256" key="1">
    <source>
        <dbReference type="ARBA" id="ARBA00012245"/>
    </source>
</evidence>
<dbReference type="EC" id="2.8.1.1" evidence="1"/>
<gene>
    <name evidence="5" type="ORF">MF646_22555</name>
</gene>
<protein>
    <recommendedName>
        <fullName evidence="1">thiosulfate sulfurtransferase</fullName>
        <ecNumber evidence="1">2.8.1.1</ecNumber>
    </recommendedName>
</protein>
<evidence type="ECO:0000256" key="2">
    <source>
        <dbReference type="ARBA" id="ARBA00022737"/>
    </source>
</evidence>
<dbReference type="SMART" id="SM00450">
    <property type="entry name" value="RHOD"/>
    <property type="match status" value="2"/>
</dbReference>
<dbReference type="PANTHER" id="PTHR43855">
    <property type="entry name" value="THIOSULFATE SULFURTRANSFERASE"/>
    <property type="match status" value="1"/>
</dbReference>
<dbReference type="CDD" id="cd01449">
    <property type="entry name" value="TST_Repeat_2"/>
    <property type="match status" value="1"/>
</dbReference>
<name>A0A9X2IA70_9BACI</name>
<keyword evidence="2" id="KW-0677">Repeat</keyword>
<dbReference type="GO" id="GO:0004792">
    <property type="term" value="F:thiosulfate-cyanide sulfurtransferase activity"/>
    <property type="evidence" value="ECO:0007669"/>
    <property type="project" value="UniProtKB-EC"/>
</dbReference>
<dbReference type="InterPro" id="IPR001763">
    <property type="entry name" value="Rhodanese-like_dom"/>
</dbReference>
<dbReference type="SUPFAM" id="SSF52821">
    <property type="entry name" value="Rhodanese/Cell cycle control phosphatase"/>
    <property type="match status" value="2"/>
</dbReference>
<dbReference type="EMBL" id="JAKRYL010000045">
    <property type="protein sequence ID" value="MCL7749889.1"/>
    <property type="molecule type" value="Genomic_DNA"/>
</dbReference>
<proteinExistence type="predicted"/>
<dbReference type="InterPro" id="IPR051126">
    <property type="entry name" value="Thiosulfate_sulfurtransferase"/>
</dbReference>
<keyword evidence="6" id="KW-1185">Reference proteome</keyword>
<evidence type="ECO:0000256" key="3">
    <source>
        <dbReference type="ARBA" id="ARBA00047549"/>
    </source>
</evidence>
<reference evidence="5" key="1">
    <citation type="submission" date="2022-02" db="EMBL/GenBank/DDBJ databases">
        <title>Halalkalibacter sp. nov. isolated from Lonar Lake, India.</title>
        <authorList>
            <person name="Joshi A."/>
            <person name="Thite S."/>
            <person name="Lodha T."/>
        </authorList>
    </citation>
    <scope>NUCLEOTIDE SEQUENCE</scope>
    <source>
        <strain evidence="5">MEB205</strain>
    </source>
</reference>
<feature type="domain" description="Rhodanese" evidence="4">
    <location>
        <begin position="48"/>
        <end position="155"/>
    </location>
</feature>
<accession>A0A9X2IA70</accession>
<dbReference type="InterPro" id="IPR036873">
    <property type="entry name" value="Rhodanese-like_dom_sf"/>
</dbReference>
<dbReference type="RefSeq" id="WP_250098738.1">
    <property type="nucleotide sequence ID" value="NZ_JAKRYL010000045.1"/>
</dbReference>
<dbReference type="CDD" id="cd01448">
    <property type="entry name" value="TST_Repeat_1"/>
    <property type="match status" value="1"/>
</dbReference>
<sequence length="310" mass="35059">MNRRLVVVLGFVFVLISALGIEKAYAEDGDYPNAHLLVNANWVEEHVGQEGMYIIDVRKAGYDQGHIPTAVHLSIDKLVDKDHPVEGYLISKRKIEQLMKDLGVRNDQTVVIYDEGKETSATRLFYALEYYGHDNVRLLNGGYQAWIAAQKEVSKEVSLKSKGDFKATIKKDLMVEKEDVKQMVGKEDVVLFDVRSPEEYKGEKVLARRGGHIPSAVNLEWTTVLKDDGVPFFKDAARISKLLEGVGVIPEKSIVVYCHKANRASHMYYTLRLMGFEDITVYEGSWIEWGNDPNTPINNPSKQEKGLRSL</sequence>
<dbReference type="PROSITE" id="PS50206">
    <property type="entry name" value="RHODANESE_3"/>
    <property type="match status" value="2"/>
</dbReference>
<dbReference type="PANTHER" id="PTHR43855:SF1">
    <property type="entry name" value="THIOSULFATE SULFURTRANSFERASE"/>
    <property type="match status" value="1"/>
</dbReference>
<evidence type="ECO:0000259" key="4">
    <source>
        <dbReference type="PROSITE" id="PS50206"/>
    </source>
</evidence>
<dbReference type="Gene3D" id="3.40.250.10">
    <property type="entry name" value="Rhodanese-like domain"/>
    <property type="match status" value="2"/>
</dbReference>
<evidence type="ECO:0000313" key="6">
    <source>
        <dbReference type="Proteomes" id="UP001139150"/>
    </source>
</evidence>
<dbReference type="Pfam" id="PF00581">
    <property type="entry name" value="Rhodanese"/>
    <property type="match status" value="2"/>
</dbReference>